<evidence type="ECO:0000256" key="1">
    <source>
        <dbReference type="SAM" id="MobiDB-lite"/>
    </source>
</evidence>
<feature type="region of interest" description="Disordered" evidence="1">
    <location>
        <begin position="788"/>
        <end position="890"/>
    </location>
</feature>
<sequence>MRLDLVPRGPCFSNEDVDRYWPPGSGSKPLPVTEDTIGVDMSPLFSRIDKHLPHLRDSFICSDAWWKARWGLPQTHMFKYLLFRGVSDIMLIFNKAQTDSLPEFESKLAQANHEARPVWLNTEKPYGVRQTECEAIWGPILDQVLLADRKLRSSMPSGAEEHIDRLFTKHFPAEKYLLIGRADEAAYEVQGQYAGDLSRLLGSIRSEYGVRALACLGPVWGCSSMPLLTKSSVKALWKLCNSDYYRIQLSMIYRWIQPFAGSFGHVLGCDYVSSLGAFLKPVKKKGMTLFTSFYGSLMMWSVDLHVVALLDLYLGPMSEVTELVRGQLLQEQEAESIRQAIEDFAKGTSTPETLYGHYLSYSGLDFSAREEALVSIVASGQLHRALFDLTLGQRVRSLQMSLYTEVHNAREMVEHFFAEFEDDTVRGAGEKLWWDEIHNDGTAQEPWLAQGLRNDVNFLPILHSWLDDSGRLQLWLDSQLEESIVVNNPNSERPVVSYSSAVAIIEFAKHQGNLFDLKRDLKFQDVQGLVRIQYEKLGLFKTRLPRFPQLFFHNFNESELTLGLGQASQCTSSFRAAKIYLRERVRLESKCGISDIWYHYVERNQDILTSKKQVLPPLPTPPPHLHLHLTSAPPMCYAVQWHQQHKILLEKRKQTFTTAAVMLVDDDISKGGSQFSIGNHGSDEEDPLEHADTPDNNNKEDTLEYADTPENDEEDPLEDVDTPDNNTSADAVKEEEIQDFTGNASHASNTGGAQKFRGESEADEFQFDSFPATPSFHTSLAEVLDGFGIPNAPCSAIKAPAQSSAPEERFSRADTKVALEETGRDTPMEGVEASQPTTSGDARTFGCQSGEDMDKDSRYVPDVYPWAAGKAEKHARNSALSRLKKSRQRK</sequence>
<dbReference type="AlphaFoldDB" id="A0A9P6L303"/>
<accession>A0A9P6L303</accession>
<reference evidence="2" key="2">
    <citation type="submission" date="2020-11" db="EMBL/GenBank/DDBJ databases">
        <authorList>
            <consortium name="DOE Joint Genome Institute"/>
            <person name="Kuo A."/>
            <person name="Miyauchi S."/>
            <person name="Kiss E."/>
            <person name="Drula E."/>
            <person name="Kohler A."/>
            <person name="Sanchez-Garcia M."/>
            <person name="Andreopoulos B."/>
            <person name="Barry K.W."/>
            <person name="Bonito G."/>
            <person name="Buee M."/>
            <person name="Carver A."/>
            <person name="Chen C."/>
            <person name="Cichocki N."/>
            <person name="Clum A."/>
            <person name="Culley D."/>
            <person name="Crous P.W."/>
            <person name="Fauchery L."/>
            <person name="Girlanda M."/>
            <person name="Hayes R."/>
            <person name="Keri Z."/>
            <person name="Labutti K."/>
            <person name="Lipzen A."/>
            <person name="Lombard V."/>
            <person name="Magnuson J."/>
            <person name="Maillard F."/>
            <person name="Morin E."/>
            <person name="Murat C."/>
            <person name="Nolan M."/>
            <person name="Ohm R."/>
            <person name="Pangilinan J."/>
            <person name="Pereira M."/>
            <person name="Perotto S."/>
            <person name="Peter M."/>
            <person name="Riley R."/>
            <person name="Sitrit Y."/>
            <person name="Stielow B."/>
            <person name="Szollosi G."/>
            <person name="Zifcakova L."/>
            <person name="Stursova M."/>
            <person name="Spatafora J.W."/>
            <person name="Tedersoo L."/>
            <person name="Vaario L.-M."/>
            <person name="Yamada A."/>
            <person name="Yan M."/>
            <person name="Wang P."/>
            <person name="Xu J."/>
            <person name="Bruns T."/>
            <person name="Baldrian P."/>
            <person name="Vilgalys R."/>
            <person name="Henrissat B."/>
            <person name="Grigoriev I.V."/>
            <person name="Hibbett D."/>
            <person name="Nagy L.G."/>
            <person name="Martin F.M."/>
        </authorList>
    </citation>
    <scope>NUCLEOTIDE SEQUENCE</scope>
    <source>
        <strain evidence="2">UH-Tt-Lm1</strain>
    </source>
</reference>
<reference evidence="2" key="1">
    <citation type="journal article" date="2020" name="Nat. Commun.">
        <title>Large-scale genome sequencing of mycorrhizal fungi provides insights into the early evolution of symbiotic traits.</title>
        <authorList>
            <person name="Miyauchi S."/>
            <person name="Kiss E."/>
            <person name="Kuo A."/>
            <person name="Drula E."/>
            <person name="Kohler A."/>
            <person name="Sanchez-Garcia M."/>
            <person name="Morin E."/>
            <person name="Andreopoulos B."/>
            <person name="Barry K.W."/>
            <person name="Bonito G."/>
            <person name="Buee M."/>
            <person name="Carver A."/>
            <person name="Chen C."/>
            <person name="Cichocki N."/>
            <person name="Clum A."/>
            <person name="Culley D."/>
            <person name="Crous P.W."/>
            <person name="Fauchery L."/>
            <person name="Girlanda M."/>
            <person name="Hayes R.D."/>
            <person name="Keri Z."/>
            <person name="LaButti K."/>
            <person name="Lipzen A."/>
            <person name="Lombard V."/>
            <person name="Magnuson J."/>
            <person name="Maillard F."/>
            <person name="Murat C."/>
            <person name="Nolan M."/>
            <person name="Ohm R.A."/>
            <person name="Pangilinan J."/>
            <person name="Pereira M.F."/>
            <person name="Perotto S."/>
            <person name="Peter M."/>
            <person name="Pfister S."/>
            <person name="Riley R."/>
            <person name="Sitrit Y."/>
            <person name="Stielow J.B."/>
            <person name="Szollosi G."/>
            <person name="Zifcakova L."/>
            <person name="Stursova M."/>
            <person name="Spatafora J.W."/>
            <person name="Tedersoo L."/>
            <person name="Vaario L.M."/>
            <person name="Yamada A."/>
            <person name="Yan M."/>
            <person name="Wang P."/>
            <person name="Xu J."/>
            <person name="Bruns T."/>
            <person name="Baldrian P."/>
            <person name="Vilgalys R."/>
            <person name="Dunand C."/>
            <person name="Henrissat B."/>
            <person name="Grigoriev I.V."/>
            <person name="Hibbett D."/>
            <person name="Nagy L.G."/>
            <person name="Martin F.M."/>
        </authorList>
    </citation>
    <scope>NUCLEOTIDE SEQUENCE</scope>
    <source>
        <strain evidence="2">UH-Tt-Lm1</strain>
    </source>
</reference>
<evidence type="ECO:0000313" key="3">
    <source>
        <dbReference type="Proteomes" id="UP000736335"/>
    </source>
</evidence>
<evidence type="ECO:0000313" key="2">
    <source>
        <dbReference type="EMBL" id="KAF9781088.1"/>
    </source>
</evidence>
<dbReference type="Proteomes" id="UP000736335">
    <property type="component" value="Unassembled WGS sequence"/>
</dbReference>
<feature type="region of interest" description="Disordered" evidence="1">
    <location>
        <begin position="739"/>
        <end position="763"/>
    </location>
</feature>
<feature type="compositionally biased region" description="Polar residues" evidence="1">
    <location>
        <begin position="740"/>
        <end position="752"/>
    </location>
</feature>
<proteinExistence type="predicted"/>
<comment type="caution">
    <text evidence="2">The sequence shown here is derived from an EMBL/GenBank/DDBJ whole genome shotgun (WGS) entry which is preliminary data.</text>
</comment>
<name>A0A9P6L303_9AGAM</name>
<feature type="compositionally biased region" description="Basic and acidic residues" evidence="1">
    <location>
        <begin position="806"/>
        <end position="827"/>
    </location>
</feature>
<feature type="compositionally biased region" description="Basic and acidic residues" evidence="1">
    <location>
        <begin position="688"/>
        <end position="702"/>
    </location>
</feature>
<dbReference type="EMBL" id="WIUZ02000014">
    <property type="protein sequence ID" value="KAF9781088.1"/>
    <property type="molecule type" value="Genomic_DNA"/>
</dbReference>
<gene>
    <name evidence="2" type="ORF">BJ322DRAFT_1111801</name>
</gene>
<feature type="region of interest" description="Disordered" evidence="1">
    <location>
        <begin position="674"/>
        <end position="727"/>
    </location>
</feature>
<protein>
    <submittedName>
        <fullName evidence="2">Uncharacterized protein</fullName>
    </submittedName>
</protein>
<keyword evidence="3" id="KW-1185">Reference proteome</keyword>
<organism evidence="2 3">
    <name type="scientific">Thelephora terrestris</name>
    <dbReference type="NCBI Taxonomy" id="56493"/>
    <lineage>
        <taxon>Eukaryota</taxon>
        <taxon>Fungi</taxon>
        <taxon>Dikarya</taxon>
        <taxon>Basidiomycota</taxon>
        <taxon>Agaricomycotina</taxon>
        <taxon>Agaricomycetes</taxon>
        <taxon>Thelephorales</taxon>
        <taxon>Thelephoraceae</taxon>
        <taxon>Thelephora</taxon>
    </lineage>
</organism>
<feature type="compositionally biased region" description="Acidic residues" evidence="1">
    <location>
        <begin position="703"/>
        <end position="722"/>
    </location>
</feature>